<dbReference type="CDD" id="cd05286">
    <property type="entry name" value="QOR2"/>
    <property type="match status" value="1"/>
</dbReference>
<dbReference type="Proteomes" id="UP001586593">
    <property type="component" value="Unassembled WGS sequence"/>
</dbReference>
<keyword evidence="5" id="KW-1185">Reference proteome</keyword>
<evidence type="ECO:0000313" key="4">
    <source>
        <dbReference type="EMBL" id="KAL1862987.1"/>
    </source>
</evidence>
<dbReference type="PANTHER" id="PTHR48106:SF13">
    <property type="entry name" value="QUINONE OXIDOREDUCTASE-RELATED"/>
    <property type="match status" value="1"/>
</dbReference>
<dbReference type="InterPro" id="IPR020843">
    <property type="entry name" value="ER"/>
</dbReference>
<accession>A0ABR3WJ28</accession>
<dbReference type="Pfam" id="PF08240">
    <property type="entry name" value="ADH_N"/>
    <property type="match status" value="1"/>
</dbReference>
<proteinExistence type="predicted"/>
<evidence type="ECO:0000313" key="5">
    <source>
        <dbReference type="Proteomes" id="UP001586593"/>
    </source>
</evidence>
<keyword evidence="2" id="KW-0560">Oxidoreductase</keyword>
<dbReference type="InterPro" id="IPR036291">
    <property type="entry name" value="NAD(P)-bd_dom_sf"/>
</dbReference>
<dbReference type="SUPFAM" id="SSF50129">
    <property type="entry name" value="GroES-like"/>
    <property type="match status" value="1"/>
</dbReference>
<dbReference type="EMBL" id="JAZHXJ010000367">
    <property type="protein sequence ID" value="KAL1862987.1"/>
    <property type="molecule type" value="Genomic_DNA"/>
</dbReference>
<sequence>MAPVPKSMSAVVIEQPGGTEVLKYKTDVPAPELKEGEILVKNEYMGINYIDTYVRTGFYKSTMPVITGREGAGTVVATHPSVGDAFKPGDRVAYLIERGAYAELTAVPTGRALRIPDGFGTDQAAAAMLQGLTAITMISESAGFAQPRLGVSEGPRVLVLAAAGGVGSLLVQMLTVRGAKVIAAAGTAEKCERASKHGAQWTINYSEEDLVQRVKEITNGEGVEVIFDGVGKATFDKDLEMIARKGTLIMFGNASGGVPPLDILRLSGKNVKLLRPTLYNYIATREEFETYTKELFGLLESGKVSLDIHKVYPLKDVAQAHSDLEGRKTTGKLLLKP</sequence>
<comment type="caution">
    <text evidence="4">The sequence shown here is derived from an EMBL/GenBank/DDBJ whole genome shotgun (WGS) entry which is preliminary data.</text>
</comment>
<dbReference type="InterPro" id="IPR047618">
    <property type="entry name" value="QOR-like"/>
</dbReference>
<reference evidence="4 5" key="1">
    <citation type="journal article" date="2024" name="Commun. Biol.">
        <title>Comparative genomic analysis of thermophilic fungi reveals convergent evolutionary adaptations and gene losses.</title>
        <authorList>
            <person name="Steindorff A.S."/>
            <person name="Aguilar-Pontes M.V."/>
            <person name="Robinson A.J."/>
            <person name="Andreopoulos B."/>
            <person name="LaButti K."/>
            <person name="Kuo A."/>
            <person name="Mondo S."/>
            <person name="Riley R."/>
            <person name="Otillar R."/>
            <person name="Haridas S."/>
            <person name="Lipzen A."/>
            <person name="Grimwood J."/>
            <person name="Schmutz J."/>
            <person name="Clum A."/>
            <person name="Reid I.D."/>
            <person name="Moisan M.C."/>
            <person name="Butler G."/>
            <person name="Nguyen T.T.M."/>
            <person name="Dewar K."/>
            <person name="Conant G."/>
            <person name="Drula E."/>
            <person name="Henrissat B."/>
            <person name="Hansel C."/>
            <person name="Singer S."/>
            <person name="Hutchinson M.I."/>
            <person name="de Vries R.P."/>
            <person name="Natvig D.O."/>
            <person name="Powell A.J."/>
            <person name="Tsang A."/>
            <person name="Grigoriev I.V."/>
        </authorList>
    </citation>
    <scope>NUCLEOTIDE SEQUENCE [LARGE SCALE GENOMIC DNA]</scope>
    <source>
        <strain evidence="4 5">ATCC 24622</strain>
    </source>
</reference>
<dbReference type="InterPro" id="IPR013154">
    <property type="entry name" value="ADH-like_N"/>
</dbReference>
<dbReference type="SUPFAM" id="SSF51735">
    <property type="entry name" value="NAD(P)-binding Rossmann-fold domains"/>
    <property type="match status" value="1"/>
</dbReference>
<organism evidence="4 5">
    <name type="scientific">Phialemonium thermophilum</name>
    <dbReference type="NCBI Taxonomy" id="223376"/>
    <lineage>
        <taxon>Eukaryota</taxon>
        <taxon>Fungi</taxon>
        <taxon>Dikarya</taxon>
        <taxon>Ascomycota</taxon>
        <taxon>Pezizomycotina</taxon>
        <taxon>Sordariomycetes</taxon>
        <taxon>Sordariomycetidae</taxon>
        <taxon>Cephalothecales</taxon>
        <taxon>Cephalothecaceae</taxon>
        <taxon>Phialemonium</taxon>
    </lineage>
</organism>
<dbReference type="InterPro" id="IPR011032">
    <property type="entry name" value="GroES-like_sf"/>
</dbReference>
<dbReference type="Pfam" id="PF00107">
    <property type="entry name" value="ADH_zinc_N"/>
    <property type="match status" value="1"/>
</dbReference>
<evidence type="ECO:0000256" key="2">
    <source>
        <dbReference type="ARBA" id="ARBA00023002"/>
    </source>
</evidence>
<dbReference type="Gene3D" id="3.40.50.720">
    <property type="entry name" value="NAD(P)-binding Rossmann-like Domain"/>
    <property type="match status" value="1"/>
</dbReference>
<feature type="domain" description="Enoyl reductase (ER)" evidence="3">
    <location>
        <begin position="17"/>
        <end position="335"/>
    </location>
</feature>
<gene>
    <name evidence="4" type="ORF">VTK73DRAFT_6503</name>
</gene>
<dbReference type="SMART" id="SM00829">
    <property type="entry name" value="PKS_ER"/>
    <property type="match status" value="1"/>
</dbReference>
<protein>
    <recommendedName>
        <fullName evidence="3">Enoyl reductase (ER) domain-containing protein</fullName>
    </recommendedName>
</protein>
<keyword evidence="1" id="KW-0521">NADP</keyword>
<dbReference type="InterPro" id="IPR013149">
    <property type="entry name" value="ADH-like_C"/>
</dbReference>
<evidence type="ECO:0000256" key="1">
    <source>
        <dbReference type="ARBA" id="ARBA00022857"/>
    </source>
</evidence>
<dbReference type="Gene3D" id="3.90.180.10">
    <property type="entry name" value="Medium-chain alcohol dehydrogenases, catalytic domain"/>
    <property type="match status" value="1"/>
</dbReference>
<name>A0ABR3WJ28_9PEZI</name>
<evidence type="ECO:0000259" key="3">
    <source>
        <dbReference type="SMART" id="SM00829"/>
    </source>
</evidence>
<dbReference type="PANTHER" id="PTHR48106">
    <property type="entry name" value="QUINONE OXIDOREDUCTASE PIG3-RELATED"/>
    <property type="match status" value="1"/>
</dbReference>